<dbReference type="Proteomes" id="UP000187283">
    <property type="component" value="Unassembled WGS sequence"/>
</dbReference>
<dbReference type="AlphaFoldDB" id="A0A1R1Y775"/>
<gene>
    <name evidence="2" type="ORF">AYI70_g2666</name>
    <name evidence="1" type="ORF">AYI70_g4374</name>
</gene>
<accession>A0A1R1Y775</accession>
<proteinExistence type="predicted"/>
<evidence type="ECO:0000313" key="1">
    <source>
        <dbReference type="EMBL" id="OMJ20021.1"/>
    </source>
</evidence>
<organism evidence="2 3">
    <name type="scientific">Smittium culicis</name>
    <dbReference type="NCBI Taxonomy" id="133412"/>
    <lineage>
        <taxon>Eukaryota</taxon>
        <taxon>Fungi</taxon>
        <taxon>Fungi incertae sedis</taxon>
        <taxon>Zoopagomycota</taxon>
        <taxon>Kickxellomycotina</taxon>
        <taxon>Harpellomycetes</taxon>
        <taxon>Harpellales</taxon>
        <taxon>Legeriomycetaceae</taxon>
        <taxon>Smittium</taxon>
    </lineage>
</organism>
<dbReference type="EMBL" id="LSSN01001346">
    <property type="protein sequence ID" value="OMJ20021.1"/>
    <property type="molecule type" value="Genomic_DNA"/>
</dbReference>
<keyword evidence="3" id="KW-1185">Reference proteome</keyword>
<evidence type="ECO:0000313" key="3">
    <source>
        <dbReference type="Proteomes" id="UP000187283"/>
    </source>
</evidence>
<protein>
    <submittedName>
        <fullName evidence="2">Uncharacterized protein</fullName>
    </submittedName>
</protein>
<dbReference type="OrthoDB" id="2285631at2759"/>
<comment type="caution">
    <text evidence="2">The sequence shown here is derived from an EMBL/GenBank/DDBJ whole genome shotgun (WGS) entry which is preliminary data.</text>
</comment>
<evidence type="ECO:0000313" key="2">
    <source>
        <dbReference type="EMBL" id="OMJ22758.1"/>
    </source>
</evidence>
<reference evidence="2 3" key="1">
    <citation type="submission" date="2017-01" db="EMBL/GenBank/DDBJ databases">
        <authorList>
            <person name="Mah S.A."/>
            <person name="Swanson W.J."/>
            <person name="Moy G.W."/>
            <person name="Vacquier V.D."/>
        </authorList>
    </citation>
    <scope>NUCLEOTIDE SEQUENCE [LARGE SCALE GENOMIC DNA]</scope>
    <source>
        <strain evidence="2 3">GSMNP</strain>
    </source>
</reference>
<dbReference type="EMBL" id="LSSN01000685">
    <property type="protein sequence ID" value="OMJ22758.1"/>
    <property type="molecule type" value="Genomic_DNA"/>
</dbReference>
<dbReference type="STRING" id="133412.A0A1R1Y775"/>
<name>A0A1R1Y775_9FUNG</name>
<sequence length="185" mass="21553">MKSKSTGFSPAEMLFGFQIRTPMSWQPKNGEYNYEESVMQRIAEIKVELPEIRKLGIDRMVKVKNKEKSIYDKKVSKEGFKIGELILKSIDHPQKKLEQKWDGPYKIEKVLEKGTYWISDKLGNKDLVHGDRLKKFNSDRIEFLDGITPLRSNLRKEDLEFENKDANRGRLELKGGVLSYNNSIL</sequence>